<keyword evidence="2" id="KW-1185">Reference proteome</keyword>
<name>A0ABS9BCD6_9BACT</name>
<organism evidence="1 2">
    <name type="scientific">Flavihumibacter fluminis</name>
    <dbReference type="NCBI Taxonomy" id="2909236"/>
    <lineage>
        <taxon>Bacteria</taxon>
        <taxon>Pseudomonadati</taxon>
        <taxon>Bacteroidota</taxon>
        <taxon>Chitinophagia</taxon>
        <taxon>Chitinophagales</taxon>
        <taxon>Chitinophagaceae</taxon>
        <taxon>Flavihumibacter</taxon>
    </lineage>
</organism>
<gene>
    <name evidence="1" type="ORF">L0U88_01430</name>
</gene>
<dbReference type="EMBL" id="JAKEVY010000001">
    <property type="protein sequence ID" value="MCF1713286.1"/>
    <property type="molecule type" value="Genomic_DNA"/>
</dbReference>
<accession>A0ABS9BCD6</accession>
<dbReference type="Proteomes" id="UP001200145">
    <property type="component" value="Unassembled WGS sequence"/>
</dbReference>
<evidence type="ECO:0000313" key="2">
    <source>
        <dbReference type="Proteomes" id="UP001200145"/>
    </source>
</evidence>
<protein>
    <submittedName>
        <fullName evidence="1">Uncharacterized protein</fullName>
    </submittedName>
</protein>
<evidence type="ECO:0000313" key="1">
    <source>
        <dbReference type="EMBL" id="MCF1713286.1"/>
    </source>
</evidence>
<reference evidence="1 2" key="1">
    <citation type="submission" date="2022-01" db="EMBL/GenBank/DDBJ databases">
        <title>Flavihumibacter sp. nov., isolated from sediment of a river.</title>
        <authorList>
            <person name="Liu H."/>
        </authorList>
    </citation>
    <scope>NUCLEOTIDE SEQUENCE [LARGE SCALE GENOMIC DNA]</scope>
    <source>
        <strain evidence="1 2">RY-1</strain>
    </source>
</reference>
<comment type="caution">
    <text evidence="1">The sequence shown here is derived from an EMBL/GenBank/DDBJ whole genome shotgun (WGS) entry which is preliminary data.</text>
</comment>
<proteinExistence type="predicted"/>
<sequence>MGTFGTAIFSDDFACDIRDEFKELIGEGMRSEEATKSLIETNAEALSIDDEASVFWLSLASVQWQTGRLLEEVKQKAIEVIDTDADLKRWELEGDEKLVAKRKKELIKLKEKLLSQQPQQKKIAKVYREFTPFEIGDVFSYSHSSGKFALFRVIGHYEDNGGRKPICELLDFFNTTIPTDKESLEKMAFITLQQKDFLGRNKSTFFLGDVKQKYEPKDKVKLIAQNIKVMQDAKRPSYHIFWRDLDESIPELFASKISS</sequence>